<dbReference type="AlphaFoldDB" id="A0AAV2HA85"/>
<name>A0AAV2HA85_LYMST</name>
<proteinExistence type="predicted"/>
<sequence length="198" mass="21937">MGPQGSQYISREFTFLRGGRVKVKVIKSYPDPAKLGKEYSFDCRLFDEQQGYGAVKITIDAMSKHYRASGYRSMALAVDQGHDLNVIVDLSRCEASRKKPAIIIGSQITDYDVVNGGKTLEVFLPLPVMTGEQRIQGEGFIAQFLKNGDVAIMKIGSPRPSLIDQLRVGPAFNCKLSTQNAVHTNDVNENSVKVFYNK</sequence>
<dbReference type="EMBL" id="CAXITT010000073">
    <property type="protein sequence ID" value="CAL1530662.1"/>
    <property type="molecule type" value="Genomic_DNA"/>
</dbReference>
<gene>
    <name evidence="1" type="ORF">GSLYS_00004787001</name>
</gene>
<reference evidence="1 2" key="1">
    <citation type="submission" date="2024-04" db="EMBL/GenBank/DDBJ databases">
        <authorList>
            <consortium name="Genoscope - CEA"/>
            <person name="William W."/>
        </authorList>
    </citation>
    <scope>NUCLEOTIDE SEQUENCE [LARGE SCALE GENOMIC DNA]</scope>
</reference>
<evidence type="ECO:0000313" key="1">
    <source>
        <dbReference type="EMBL" id="CAL1530662.1"/>
    </source>
</evidence>
<accession>A0AAV2HA85</accession>
<organism evidence="1 2">
    <name type="scientific">Lymnaea stagnalis</name>
    <name type="common">Great pond snail</name>
    <name type="synonym">Helix stagnalis</name>
    <dbReference type="NCBI Taxonomy" id="6523"/>
    <lineage>
        <taxon>Eukaryota</taxon>
        <taxon>Metazoa</taxon>
        <taxon>Spiralia</taxon>
        <taxon>Lophotrochozoa</taxon>
        <taxon>Mollusca</taxon>
        <taxon>Gastropoda</taxon>
        <taxon>Heterobranchia</taxon>
        <taxon>Euthyneura</taxon>
        <taxon>Panpulmonata</taxon>
        <taxon>Hygrophila</taxon>
        <taxon>Lymnaeoidea</taxon>
        <taxon>Lymnaeidae</taxon>
        <taxon>Lymnaea</taxon>
    </lineage>
</organism>
<evidence type="ECO:0000313" key="2">
    <source>
        <dbReference type="Proteomes" id="UP001497497"/>
    </source>
</evidence>
<comment type="caution">
    <text evidence="1">The sequence shown here is derived from an EMBL/GenBank/DDBJ whole genome shotgun (WGS) entry which is preliminary data.</text>
</comment>
<keyword evidence="2" id="KW-1185">Reference proteome</keyword>
<dbReference type="Proteomes" id="UP001497497">
    <property type="component" value="Unassembled WGS sequence"/>
</dbReference>
<protein>
    <submittedName>
        <fullName evidence="1">Uncharacterized protein</fullName>
    </submittedName>
</protein>